<dbReference type="NCBIfam" id="TIGR04057">
    <property type="entry name" value="SusC_RagA_signa"/>
    <property type="match status" value="1"/>
</dbReference>
<keyword evidence="8" id="KW-0732">Signal</keyword>
<evidence type="ECO:0000256" key="1">
    <source>
        <dbReference type="ARBA" id="ARBA00004571"/>
    </source>
</evidence>
<evidence type="ECO:0000256" key="2">
    <source>
        <dbReference type="ARBA" id="ARBA00022448"/>
    </source>
</evidence>
<evidence type="ECO:0000256" key="8">
    <source>
        <dbReference type="SAM" id="SignalP"/>
    </source>
</evidence>
<dbReference type="PROSITE" id="PS52016">
    <property type="entry name" value="TONB_DEPENDENT_REC_3"/>
    <property type="match status" value="1"/>
</dbReference>
<protein>
    <submittedName>
        <fullName evidence="10">TonB-dependent receptor</fullName>
    </submittedName>
</protein>
<keyword evidence="4 7" id="KW-0812">Transmembrane</keyword>
<sequence length="1079" mass="120009">MKRSLIQVLLLLISLTNMLAHAQDIGFVVSGKITTSTDLQPLSGVNVRLKDTSIGTVSDKNGSFTLKAPSGEGTLIFTYVGYRTVEIPIDGKHQLSVSLESDAAALDEVVVIGYGEQTRSTLTTSVSKVDQKEFAHAPGQNPLLQLQGKVAGLSLQISNGQPGASPQVFIRGGSSTSPESDAPLMIVDGLVGAMRNLSDLNPDDIESLQVLKDAASTAIYGARAANGVIIVKTKSGKQGKPIINLKVTSGLEQLAKGYNFTSARDYIYISRLNTQKFNTTNPQTFLTGGTYGMSTGNPRNSRNTLEFLDVYLQDYGQDYVADLIEHQGWETMVDPVTGKQLIFKETNYQDMTFQNGNSMQYDLNMSGGTDKANYYIGLGHVNQDGVVTGTSYKNYSALFNGTYALSDKVSVHTNMSYQLRTSNAPWNYQNVLARSISMPFTYRDYYEDGLPAPGEGVASFRSRQYEIYYKEKYNDIKVHRTTIGLGLDYNILPGLKFSPSFYWNTTEGIENYFEAYNETNKNRNASAVHEQYRKIQADGLLTYDKRIAERHHINALLGASYINDAEYHMSGSGYNAATDYIPTLNATAPETQRISTTKGTDVIMSYFGRVDYDLDAKYMLSASFRVDGSSRFAEDHRWGVFPGFSGGWNVHRESFWEPIKPVVSSMKIRASWGQTGNNDLSIADAQGQYAAGYTYNGQVGISNTVLANRNLVWETTTSFDAGIDWGFLDDRIRLSTDYYNKLTSDRLFMKPLWTSTGFSSIRSNFGSIRNRGFEVELSAQPIRKDAFTWDIGFTFAFNRATVVKMPENGEDKNRSGGNYVWDMEKQDYVKVGGFAEGERFGSRYAYQLIGVYATDADAANAPEDVEANGRKKVGGDAIWLDKDENGMIDYRDMVFMGYIRPDKTGGMVNTVSYKGFTARFVVDYAIGHVIENAKRAYAIGSARNNNMTITDVMSDKIWNEQGDIAEIPRYTVQSDADYNYRNHLRRPNGLGSSSGYASNNSLYYSKGDFLTFREVSLSYQFKGNWLKKVNLTGLSLSAGVFNLGYLTHYDGLSPEIYTGNDQGEYPRPRQWNFSLTATF</sequence>
<feature type="chain" id="PRO_5045864923" evidence="8">
    <location>
        <begin position="23"/>
        <end position="1079"/>
    </location>
</feature>
<reference evidence="11" key="1">
    <citation type="journal article" date="2019" name="Int. J. Syst. Evol. Microbiol.">
        <title>The Global Catalogue of Microorganisms (GCM) 10K type strain sequencing project: providing services to taxonomists for standard genome sequencing and annotation.</title>
        <authorList>
            <consortium name="The Broad Institute Genomics Platform"/>
            <consortium name="The Broad Institute Genome Sequencing Center for Infectious Disease"/>
            <person name="Wu L."/>
            <person name="Ma J."/>
        </authorList>
    </citation>
    <scope>NUCLEOTIDE SEQUENCE [LARGE SCALE GENOMIC DNA]</scope>
    <source>
        <strain evidence="11">JCM 18200</strain>
    </source>
</reference>
<feature type="signal peptide" evidence="8">
    <location>
        <begin position="1"/>
        <end position="22"/>
    </location>
</feature>
<comment type="caution">
    <text evidence="10">The sequence shown here is derived from an EMBL/GenBank/DDBJ whole genome shotgun (WGS) entry which is preliminary data.</text>
</comment>
<comment type="similarity">
    <text evidence="7">Belongs to the TonB-dependent receptor family.</text>
</comment>
<gene>
    <name evidence="10" type="ORF">GCM10023231_26850</name>
</gene>
<organism evidence="10 11">
    <name type="scientific">Olivibacter ginsenosidimutans</name>
    <dbReference type="NCBI Taxonomy" id="1176537"/>
    <lineage>
        <taxon>Bacteria</taxon>
        <taxon>Pseudomonadati</taxon>
        <taxon>Bacteroidota</taxon>
        <taxon>Sphingobacteriia</taxon>
        <taxon>Sphingobacteriales</taxon>
        <taxon>Sphingobacteriaceae</taxon>
        <taxon>Olivibacter</taxon>
    </lineage>
</organism>
<dbReference type="Gene3D" id="2.40.170.20">
    <property type="entry name" value="TonB-dependent receptor, beta-barrel domain"/>
    <property type="match status" value="1"/>
</dbReference>
<dbReference type="Proteomes" id="UP001501411">
    <property type="component" value="Unassembled WGS sequence"/>
</dbReference>
<dbReference type="InterPro" id="IPR008969">
    <property type="entry name" value="CarboxyPept-like_regulatory"/>
</dbReference>
<dbReference type="Pfam" id="PF13715">
    <property type="entry name" value="CarbopepD_reg_2"/>
    <property type="match status" value="1"/>
</dbReference>
<dbReference type="EMBL" id="BAABIQ010000038">
    <property type="protein sequence ID" value="GAA4796990.1"/>
    <property type="molecule type" value="Genomic_DNA"/>
</dbReference>
<dbReference type="InterPro" id="IPR037066">
    <property type="entry name" value="Plug_dom_sf"/>
</dbReference>
<keyword evidence="3 7" id="KW-1134">Transmembrane beta strand</keyword>
<evidence type="ECO:0000256" key="6">
    <source>
        <dbReference type="ARBA" id="ARBA00023237"/>
    </source>
</evidence>
<evidence type="ECO:0000256" key="3">
    <source>
        <dbReference type="ARBA" id="ARBA00022452"/>
    </source>
</evidence>
<accession>A0ABP9BNE1</accession>
<dbReference type="SUPFAM" id="SSF56935">
    <property type="entry name" value="Porins"/>
    <property type="match status" value="1"/>
</dbReference>
<name>A0ABP9BNE1_9SPHI</name>
<dbReference type="InterPro" id="IPR023996">
    <property type="entry name" value="TonB-dep_OMP_SusC/RagA"/>
</dbReference>
<keyword evidence="5 7" id="KW-0472">Membrane</keyword>
<evidence type="ECO:0000259" key="9">
    <source>
        <dbReference type="Pfam" id="PF07715"/>
    </source>
</evidence>
<evidence type="ECO:0000256" key="7">
    <source>
        <dbReference type="PROSITE-ProRule" id="PRU01360"/>
    </source>
</evidence>
<keyword evidence="2 7" id="KW-0813">Transport</keyword>
<dbReference type="NCBIfam" id="TIGR04056">
    <property type="entry name" value="OMP_RagA_SusC"/>
    <property type="match status" value="1"/>
</dbReference>
<dbReference type="Gene3D" id="2.60.40.1120">
    <property type="entry name" value="Carboxypeptidase-like, regulatory domain"/>
    <property type="match status" value="1"/>
</dbReference>
<dbReference type="InterPro" id="IPR012910">
    <property type="entry name" value="Plug_dom"/>
</dbReference>
<keyword evidence="10" id="KW-0675">Receptor</keyword>
<evidence type="ECO:0000313" key="10">
    <source>
        <dbReference type="EMBL" id="GAA4796990.1"/>
    </source>
</evidence>
<keyword evidence="6 7" id="KW-0998">Cell outer membrane</keyword>
<evidence type="ECO:0000313" key="11">
    <source>
        <dbReference type="Proteomes" id="UP001501411"/>
    </source>
</evidence>
<dbReference type="Gene3D" id="2.170.130.10">
    <property type="entry name" value="TonB-dependent receptor, plug domain"/>
    <property type="match status" value="1"/>
</dbReference>
<evidence type="ECO:0000256" key="4">
    <source>
        <dbReference type="ARBA" id="ARBA00022692"/>
    </source>
</evidence>
<evidence type="ECO:0000256" key="5">
    <source>
        <dbReference type="ARBA" id="ARBA00023136"/>
    </source>
</evidence>
<dbReference type="SUPFAM" id="SSF49464">
    <property type="entry name" value="Carboxypeptidase regulatory domain-like"/>
    <property type="match status" value="1"/>
</dbReference>
<dbReference type="InterPro" id="IPR039426">
    <property type="entry name" value="TonB-dep_rcpt-like"/>
</dbReference>
<proteinExistence type="inferred from homology"/>
<dbReference type="InterPro" id="IPR023997">
    <property type="entry name" value="TonB-dep_OMP_SusC/RagA_CS"/>
</dbReference>
<dbReference type="PROSITE" id="PS00018">
    <property type="entry name" value="EF_HAND_1"/>
    <property type="match status" value="1"/>
</dbReference>
<dbReference type="RefSeq" id="WP_345232310.1">
    <property type="nucleotide sequence ID" value="NZ_BAABIQ010000038.1"/>
</dbReference>
<dbReference type="Pfam" id="PF07715">
    <property type="entry name" value="Plug"/>
    <property type="match status" value="1"/>
</dbReference>
<keyword evidence="11" id="KW-1185">Reference proteome</keyword>
<feature type="domain" description="TonB-dependent receptor plug" evidence="9">
    <location>
        <begin position="121"/>
        <end position="228"/>
    </location>
</feature>
<dbReference type="InterPro" id="IPR018247">
    <property type="entry name" value="EF_Hand_1_Ca_BS"/>
</dbReference>
<comment type="subcellular location">
    <subcellularLocation>
        <location evidence="1 7">Cell outer membrane</location>
        <topology evidence="1 7">Multi-pass membrane protein</topology>
    </subcellularLocation>
</comment>
<dbReference type="InterPro" id="IPR036942">
    <property type="entry name" value="Beta-barrel_TonB_sf"/>
</dbReference>